<dbReference type="AlphaFoldDB" id="A0A396IQS0"/>
<feature type="transmembrane region" description="Helical" evidence="1">
    <location>
        <begin position="7"/>
        <end position="24"/>
    </location>
</feature>
<keyword evidence="1" id="KW-1133">Transmembrane helix</keyword>
<protein>
    <submittedName>
        <fullName evidence="3">Putative Late nodulin</fullName>
    </submittedName>
</protein>
<reference evidence="3" key="1">
    <citation type="journal article" date="2018" name="Nat. Plants">
        <title>Whole-genome landscape of Medicago truncatula symbiotic genes.</title>
        <authorList>
            <person name="Pecrix Y."/>
            <person name="Gamas P."/>
            <person name="Carrere S."/>
        </authorList>
    </citation>
    <scope>NUCLEOTIDE SEQUENCE</scope>
    <source>
        <tissue evidence="3">Leaves</tissue>
    </source>
</reference>
<evidence type="ECO:0000313" key="3">
    <source>
        <dbReference type="EMBL" id="RHN68019.1"/>
    </source>
</evidence>
<accession>A0A396IQS0</accession>
<gene>
    <name evidence="3" type="ORF">MtrunA17_Chr3g0109191</name>
</gene>
<dbReference type="Pfam" id="PF07127">
    <property type="entry name" value="Nodulin_late"/>
    <property type="match status" value="1"/>
</dbReference>
<dbReference type="EMBL" id="PSQE01000003">
    <property type="protein sequence ID" value="RHN68019.1"/>
    <property type="molecule type" value="Genomic_DNA"/>
</dbReference>
<proteinExistence type="predicted"/>
<organism evidence="3">
    <name type="scientific">Medicago truncatula</name>
    <name type="common">Barrel medic</name>
    <name type="synonym">Medicago tribuloides</name>
    <dbReference type="NCBI Taxonomy" id="3880"/>
    <lineage>
        <taxon>Eukaryota</taxon>
        <taxon>Viridiplantae</taxon>
        <taxon>Streptophyta</taxon>
        <taxon>Embryophyta</taxon>
        <taxon>Tracheophyta</taxon>
        <taxon>Spermatophyta</taxon>
        <taxon>Magnoliopsida</taxon>
        <taxon>eudicotyledons</taxon>
        <taxon>Gunneridae</taxon>
        <taxon>Pentapetalae</taxon>
        <taxon>rosids</taxon>
        <taxon>fabids</taxon>
        <taxon>Fabales</taxon>
        <taxon>Fabaceae</taxon>
        <taxon>Papilionoideae</taxon>
        <taxon>50 kb inversion clade</taxon>
        <taxon>NPAAA clade</taxon>
        <taxon>Hologalegina</taxon>
        <taxon>IRL clade</taxon>
        <taxon>Trifolieae</taxon>
        <taxon>Medicago</taxon>
    </lineage>
</organism>
<sequence>MVENVKYDCVIIIFIFLFLVVMNVEGRVKCKEGYGCQNKLCEFPLKPYITIDRVNCKNANGCPNELCEYPFEPKCLKPKFLFFSKKEGFCACI</sequence>
<dbReference type="Proteomes" id="UP000265566">
    <property type="component" value="Chromosome 3"/>
</dbReference>
<evidence type="ECO:0000256" key="1">
    <source>
        <dbReference type="SAM" id="Phobius"/>
    </source>
</evidence>
<dbReference type="Gramene" id="rna16299">
    <property type="protein sequence ID" value="RHN68019.1"/>
    <property type="gene ID" value="gene16299"/>
</dbReference>
<keyword evidence="1" id="KW-0812">Transmembrane</keyword>
<comment type="caution">
    <text evidence="3">The sequence shown here is derived from an EMBL/GenBank/DDBJ whole genome shotgun (WGS) entry which is preliminary data.</text>
</comment>
<dbReference type="GO" id="GO:0046872">
    <property type="term" value="F:metal ion binding"/>
    <property type="evidence" value="ECO:0007669"/>
    <property type="project" value="InterPro"/>
</dbReference>
<keyword evidence="1" id="KW-0472">Membrane</keyword>
<name>A0A396IQS0_MEDTR</name>
<feature type="domain" description="Late nodulin" evidence="2">
    <location>
        <begin position="1"/>
        <end position="46"/>
    </location>
</feature>
<evidence type="ECO:0000259" key="2">
    <source>
        <dbReference type="Pfam" id="PF07127"/>
    </source>
</evidence>
<dbReference type="InterPro" id="IPR009810">
    <property type="entry name" value="Nodulin_late_dom"/>
</dbReference>